<gene>
    <name evidence="1" type="ORF">J2S13_003091</name>
</gene>
<protein>
    <recommendedName>
        <fullName evidence="3">DUF2292 domain-containing protein</fullName>
    </recommendedName>
</protein>
<dbReference type="AlphaFoldDB" id="A0AAJ1WHV4"/>
<sequence length="52" mass="5922">MGNPSLKDTEKVNIILKALKGIEFGTIQITIHEGQIVQIDQTMKQRFPLEKK</sequence>
<dbReference type="Pfam" id="PF10055">
    <property type="entry name" value="DUF2292"/>
    <property type="match status" value="1"/>
</dbReference>
<comment type="caution">
    <text evidence="1">The sequence shown here is derived from an EMBL/GenBank/DDBJ whole genome shotgun (WGS) entry which is preliminary data.</text>
</comment>
<organism evidence="1 2">
    <name type="scientific">Oikeobacillus pervagus</name>
    <dbReference type="NCBI Taxonomy" id="1325931"/>
    <lineage>
        <taxon>Bacteria</taxon>
        <taxon>Bacillati</taxon>
        <taxon>Bacillota</taxon>
        <taxon>Bacilli</taxon>
        <taxon>Bacillales</taxon>
        <taxon>Bacillaceae</taxon>
        <taxon>Oikeobacillus</taxon>
    </lineage>
</organism>
<keyword evidence="2" id="KW-1185">Reference proteome</keyword>
<evidence type="ECO:0000313" key="2">
    <source>
        <dbReference type="Proteomes" id="UP001237207"/>
    </source>
</evidence>
<dbReference type="InterPro" id="IPR018743">
    <property type="entry name" value="DUF2292"/>
</dbReference>
<reference evidence="1" key="1">
    <citation type="submission" date="2023-07" db="EMBL/GenBank/DDBJ databases">
        <title>Genomic Encyclopedia of Type Strains, Phase IV (KMG-IV): sequencing the most valuable type-strain genomes for metagenomic binning, comparative biology and taxonomic classification.</title>
        <authorList>
            <person name="Goeker M."/>
        </authorList>
    </citation>
    <scope>NUCLEOTIDE SEQUENCE</scope>
    <source>
        <strain evidence="1">DSM 23947</strain>
    </source>
</reference>
<dbReference type="Proteomes" id="UP001237207">
    <property type="component" value="Unassembled WGS sequence"/>
</dbReference>
<name>A0AAJ1WHV4_9BACI</name>
<evidence type="ECO:0008006" key="3">
    <source>
        <dbReference type="Google" id="ProtNLM"/>
    </source>
</evidence>
<evidence type="ECO:0000313" key="1">
    <source>
        <dbReference type="EMBL" id="MDQ0216617.1"/>
    </source>
</evidence>
<accession>A0AAJ1WHV4</accession>
<proteinExistence type="predicted"/>
<dbReference type="RefSeq" id="WP_307258683.1">
    <property type="nucleotide sequence ID" value="NZ_JAUSUC010000061.1"/>
</dbReference>
<dbReference type="EMBL" id="JAUSUC010000061">
    <property type="protein sequence ID" value="MDQ0216617.1"/>
    <property type="molecule type" value="Genomic_DNA"/>
</dbReference>